<gene>
    <name evidence="4" type="ORF">OSTQU699_LOCUS7489</name>
</gene>
<accession>A0A8S1J4U7</accession>
<dbReference type="EMBL" id="CAJHUC010001719">
    <property type="protein sequence ID" value="CAD7702132.1"/>
    <property type="molecule type" value="Genomic_DNA"/>
</dbReference>
<comment type="caution">
    <text evidence="4">The sequence shown here is derived from an EMBL/GenBank/DDBJ whole genome shotgun (WGS) entry which is preliminary data.</text>
</comment>
<dbReference type="Pfam" id="PF01388">
    <property type="entry name" value="ARID"/>
    <property type="match status" value="1"/>
</dbReference>
<name>A0A8S1J4U7_9CHLO</name>
<organism evidence="4 5">
    <name type="scientific">Ostreobium quekettii</name>
    <dbReference type="NCBI Taxonomy" id="121088"/>
    <lineage>
        <taxon>Eukaryota</taxon>
        <taxon>Viridiplantae</taxon>
        <taxon>Chlorophyta</taxon>
        <taxon>core chlorophytes</taxon>
        <taxon>Ulvophyceae</taxon>
        <taxon>TCBD clade</taxon>
        <taxon>Bryopsidales</taxon>
        <taxon>Ostreobineae</taxon>
        <taxon>Ostreobiaceae</taxon>
        <taxon>Ostreobium</taxon>
    </lineage>
</organism>
<evidence type="ECO:0000259" key="3">
    <source>
        <dbReference type="PROSITE" id="PS51011"/>
    </source>
</evidence>
<dbReference type="CDD" id="cd16100">
    <property type="entry name" value="ARID"/>
    <property type="match status" value="1"/>
</dbReference>
<dbReference type="AlphaFoldDB" id="A0A8S1J4U7"/>
<dbReference type="PROSITE" id="PS51011">
    <property type="entry name" value="ARID"/>
    <property type="match status" value="1"/>
</dbReference>
<dbReference type="InterPro" id="IPR001606">
    <property type="entry name" value="ARID_dom"/>
</dbReference>
<evidence type="ECO:0000313" key="5">
    <source>
        <dbReference type="Proteomes" id="UP000708148"/>
    </source>
</evidence>
<protein>
    <recommendedName>
        <fullName evidence="3">ARID domain-containing protein</fullName>
    </recommendedName>
</protein>
<evidence type="ECO:0000256" key="2">
    <source>
        <dbReference type="SAM" id="MobiDB-lite"/>
    </source>
</evidence>
<feature type="compositionally biased region" description="Polar residues" evidence="2">
    <location>
        <begin position="453"/>
        <end position="462"/>
    </location>
</feature>
<keyword evidence="1" id="KW-0175">Coiled coil</keyword>
<feature type="region of interest" description="Disordered" evidence="2">
    <location>
        <begin position="441"/>
        <end position="462"/>
    </location>
</feature>
<keyword evidence="5" id="KW-1185">Reference proteome</keyword>
<feature type="compositionally biased region" description="Basic and acidic residues" evidence="2">
    <location>
        <begin position="233"/>
        <end position="244"/>
    </location>
</feature>
<evidence type="ECO:0000256" key="1">
    <source>
        <dbReference type="SAM" id="Coils"/>
    </source>
</evidence>
<dbReference type="Gene3D" id="1.10.150.60">
    <property type="entry name" value="ARID DNA-binding domain"/>
    <property type="match status" value="1"/>
</dbReference>
<dbReference type="OrthoDB" id="567848at2759"/>
<dbReference type="Proteomes" id="UP000708148">
    <property type="component" value="Unassembled WGS sequence"/>
</dbReference>
<sequence length="462" mass="51215">MGATVSRWQFLELPCPQVCRRKRWAAVGRHFRPPPSMTNLSFHVKRIYDKYLLSYEQKQYPEEAMQRGVDSRLVPMRPPPALLCNGRKPKAIGSVVHVPTKKRAQSRSPKEHGCRQDMMLVDERNCWPTAPHNAVRNRGFTAAVSDNNAELERQRLAAEALQHLSGRCTTKWQGEEQSGRVDGRQAQRETEIYGTQNESNRCGVPCRNVEALRDEDLSNSVLGSRESGGRSLFSEDGRSRSRERRVSMCGGSGLKHCDIGAPNVFARVVLQSQEISCRPPPSLPFHILPSTVMTAAGKRNCLGDGVACCGKEDGPPIPVAPNGCSAYHPGTHFTAAGHALGEARQPGDLVERYEACLQKMNELLEERETAIKELTAELEKERDILRHKDAQIRTLEASKEGVAVCLRMLLANLQHVHQGQEAMYPILPILTAQAVASGDQRNVAPTHPVRATMCTSAKGSRR</sequence>
<reference evidence="4" key="1">
    <citation type="submission" date="2020-12" db="EMBL/GenBank/DDBJ databases">
        <authorList>
            <person name="Iha C."/>
        </authorList>
    </citation>
    <scope>NUCLEOTIDE SEQUENCE</scope>
</reference>
<feature type="domain" description="ARID" evidence="3">
    <location>
        <begin position="1"/>
        <end position="60"/>
    </location>
</feature>
<dbReference type="InterPro" id="IPR036431">
    <property type="entry name" value="ARID_dom_sf"/>
</dbReference>
<feature type="region of interest" description="Disordered" evidence="2">
    <location>
        <begin position="219"/>
        <end position="244"/>
    </location>
</feature>
<proteinExistence type="predicted"/>
<dbReference type="SUPFAM" id="SSF46774">
    <property type="entry name" value="ARID-like"/>
    <property type="match status" value="1"/>
</dbReference>
<feature type="coiled-coil region" evidence="1">
    <location>
        <begin position="350"/>
        <end position="391"/>
    </location>
</feature>
<dbReference type="GO" id="GO:0003677">
    <property type="term" value="F:DNA binding"/>
    <property type="evidence" value="ECO:0007669"/>
    <property type="project" value="InterPro"/>
</dbReference>
<evidence type="ECO:0000313" key="4">
    <source>
        <dbReference type="EMBL" id="CAD7702132.1"/>
    </source>
</evidence>